<proteinExistence type="predicted"/>
<dbReference type="OrthoDB" id="5653987at2"/>
<dbReference type="RefSeq" id="WP_031563765.1">
    <property type="nucleotide sequence ID" value="NZ_CAAAIS010000002.1"/>
</dbReference>
<accession>A0A378LPV9</accession>
<dbReference type="EMBL" id="UGPB01000001">
    <property type="protein sequence ID" value="STY28400.1"/>
    <property type="molecule type" value="Genomic_DNA"/>
</dbReference>
<protein>
    <submittedName>
        <fullName evidence="2">Interaptin</fullName>
    </submittedName>
</protein>
<dbReference type="STRING" id="1122170.GCA_000701265_02733"/>
<feature type="region of interest" description="Disordered" evidence="1">
    <location>
        <begin position="1140"/>
        <end position="1162"/>
    </location>
</feature>
<organism evidence="2 3">
    <name type="scientific">Legionella wadsworthii</name>
    <dbReference type="NCBI Taxonomy" id="28088"/>
    <lineage>
        <taxon>Bacteria</taxon>
        <taxon>Pseudomonadati</taxon>
        <taxon>Pseudomonadota</taxon>
        <taxon>Gammaproteobacteria</taxon>
        <taxon>Legionellales</taxon>
        <taxon>Legionellaceae</taxon>
        <taxon>Legionella</taxon>
    </lineage>
</organism>
<evidence type="ECO:0000313" key="3">
    <source>
        <dbReference type="Proteomes" id="UP000255297"/>
    </source>
</evidence>
<evidence type="ECO:0000256" key="1">
    <source>
        <dbReference type="SAM" id="MobiDB-lite"/>
    </source>
</evidence>
<dbReference type="AlphaFoldDB" id="A0A378LPV9"/>
<reference evidence="2 3" key="1">
    <citation type="submission" date="2018-06" db="EMBL/GenBank/DDBJ databases">
        <authorList>
            <consortium name="Pathogen Informatics"/>
            <person name="Doyle S."/>
        </authorList>
    </citation>
    <scope>NUCLEOTIDE SEQUENCE [LARGE SCALE GENOMIC DNA]</scope>
    <source>
        <strain evidence="2 3">NCTC11532</strain>
    </source>
</reference>
<gene>
    <name evidence="2" type="ORF">NCTC11532_00571</name>
</gene>
<dbReference type="Proteomes" id="UP000255297">
    <property type="component" value="Unassembled WGS sequence"/>
</dbReference>
<evidence type="ECO:0000313" key="2">
    <source>
        <dbReference type="EMBL" id="STY28400.1"/>
    </source>
</evidence>
<sequence>MAKKNQEFYNALLSDELRDADATQRKKALDALLQADSDENFRKAIIANRVFWEAVDDETVPEEGWDDVNIPANDNYIEHDDAHHSIESLRQVVAQQRAKYSVSAITDQSILLQILRHNKDQCRQYLATKIPELASAPGWQADPKSVLTNDAIDVVKRQAAIQYLTKVINDAKVENLQKLRDVITHENNTNALKTDLEALGIPPHTDALFNDLAATGLKDLIEGKIESIEKEASLKQFKEELQKFEDALQDPDVLLSTAMRDLLHNDKPNFLDGLVALPPPVQLAPQAPPLDYQDKAKAQDAAKDITEEMHARLCARYVEESLKRMAPLNIGHMVGVLKETRHGTIHDSLRDNFGFDRAEILDRAVVNNPAQNNKFKAALIKSYVKQLPAELANETLLQKLATPETSIQDIRSELSTKIGNGVSRAHLECLQAEDMTEIKRAARIQLFKLRVEQISRLGQGAHSKLIDLYSNLPDAKQVDLLKNLPHVNFLMSTQDDDVLKSYLGSKDAKGQVLDFTALKAENENNKILKQIQNPVIAKVLAGVTTNIHRPDQIDAINRSLLSKKDVADFTTAPRDFEVVLNVIFRESGIADTGTNKRDFFAKFGYDVNANTFTGPIATAIKDQHVRNKPLLDVLDPIKDNAARMDTRNFLGLMLRVEKAGPFDTDFDDLEEAFYESPDLETFLQKGQTLDAVNFTPAIQDKIRQDIPSDEFNRLRKDYKDRLANSDNPADNPKIQAQHKEARDVLTDINAKSLALWDRREKLKVVANIDFPNFKGKTSNELAALKNTYKSAQEECLNAISYLEQAQKTLNSLKPIEPVALTNPPRSDQEVAARAQVILEAKQLISDINVRLGRINSRLAQYKGIYNKISNDILPAINKASDNSEKELYTDKKATIFIQKRDKALQMSIPSSGGVSELYKPSVAAPRTAVSGGAPDQTLFKAVGKPEADEVICFDHSATVNVGRSTVNIHSRFTYDPSPPGGNVGTIKGSDVTKSAPGRYEVVEFPMPPQGQQPTTEIVKEQVDFSMRMAVQILANLKKPPTEANPLVIEGVYGKEEELKFLWTALVHLGEQNPKMKFSHKAIAITGDATFEPEKERDKRALIGTDKGWAKGSVHATVFEHSNYKNAVKTHVENLKTRLDNKEKDAKKTKEVDTSIQKTMKDDMSGLRNELKVKAEDLKKKEGVTPEVARLQVK</sequence>
<keyword evidence="3" id="KW-1185">Reference proteome</keyword>
<name>A0A378LPV9_9GAMM</name>